<comment type="caution">
    <text evidence="1">The sequence shown here is derived from an EMBL/GenBank/DDBJ whole genome shotgun (WGS) entry which is preliminary data.</text>
</comment>
<protein>
    <submittedName>
        <fullName evidence="1">Uncharacterized protein</fullName>
    </submittedName>
</protein>
<reference evidence="1 2" key="1">
    <citation type="submission" date="2021-03" db="EMBL/GenBank/DDBJ databases">
        <title>Sequencing the genomes of 1000 actinobacteria strains.</title>
        <authorList>
            <person name="Klenk H.-P."/>
        </authorList>
    </citation>
    <scope>NUCLEOTIDE SEQUENCE [LARGE SCALE GENOMIC DNA]</scope>
    <source>
        <strain evidence="1 2">DSM 15454</strain>
    </source>
</reference>
<keyword evidence="2" id="KW-1185">Reference proteome</keyword>
<evidence type="ECO:0000313" key="2">
    <source>
        <dbReference type="Proteomes" id="UP000766570"/>
    </source>
</evidence>
<sequence length="192" mass="21014">MSLAAYQEAQLAMLRDSRRAWAYSRGDFGDLAARLTGLERERLQSQGLDAGMALARKLHEGWRLTKLLTLLPRTFDVGDPELLSRLVAEFWSATPPRSLYFESEAAEFARIVTRNSPSGTLLHEVAVLEGALLAAAGHRPNAVGQTTTVRLNRDPRDLMSGTAAVPLGDGAFETAIWSDETGVHLSVRCVRP</sequence>
<accession>A0ABS4WG11</accession>
<dbReference type="Proteomes" id="UP000766570">
    <property type="component" value="Unassembled WGS sequence"/>
</dbReference>
<proteinExistence type="predicted"/>
<evidence type="ECO:0000313" key="1">
    <source>
        <dbReference type="EMBL" id="MBP2375150.1"/>
    </source>
</evidence>
<dbReference type="EMBL" id="JAGIOE010000001">
    <property type="protein sequence ID" value="MBP2375150.1"/>
    <property type="molecule type" value="Genomic_DNA"/>
</dbReference>
<organism evidence="1 2">
    <name type="scientific">Paeniglutamicibacter psychrophenolicus</name>
    <dbReference type="NCBI Taxonomy" id="257454"/>
    <lineage>
        <taxon>Bacteria</taxon>
        <taxon>Bacillati</taxon>
        <taxon>Actinomycetota</taxon>
        <taxon>Actinomycetes</taxon>
        <taxon>Micrococcales</taxon>
        <taxon>Micrococcaceae</taxon>
        <taxon>Paeniglutamicibacter</taxon>
    </lineage>
</organism>
<gene>
    <name evidence="1" type="ORF">JOF46_003062</name>
</gene>
<dbReference type="RefSeq" id="WP_209908446.1">
    <property type="nucleotide sequence ID" value="NZ_BAAAMI010000008.1"/>
</dbReference>
<name>A0ABS4WG11_9MICC</name>